<sequence length="160" mass="17365">MKRVQAIPALLMTVCVTGALLFPAGARAQTDDTNVPGQKNANRDITIEGWIRRAKHYPGLAAAYFTVVNKGHEAHLISGVSSPDCAAIEAFHSEQEVTSHTANLFSHFTIPADMTMVFPEGGYHLICRNFPDTIKTGETVPLTFKFLGGTSTTVNFTLKD</sequence>
<accession>A0AAN4R446</accession>
<feature type="signal peptide" evidence="1">
    <location>
        <begin position="1"/>
        <end position="28"/>
    </location>
</feature>
<dbReference type="GeneID" id="78226313"/>
<dbReference type="SUPFAM" id="SSF110087">
    <property type="entry name" value="DR1885-like metal-binding protein"/>
    <property type="match status" value="1"/>
</dbReference>
<proteinExistence type="predicted"/>
<keyword evidence="3" id="KW-1185">Reference proteome</keyword>
<dbReference type="PANTHER" id="PTHR36302">
    <property type="entry name" value="BLR7088 PROTEIN"/>
    <property type="match status" value="1"/>
</dbReference>
<feature type="chain" id="PRO_5043032619" description="Copper chaperone PCu(A)C" evidence="1">
    <location>
        <begin position="29"/>
        <end position="160"/>
    </location>
</feature>
<dbReference type="Proteomes" id="UP000321287">
    <property type="component" value="Unassembled WGS sequence"/>
</dbReference>
<dbReference type="InterPro" id="IPR036182">
    <property type="entry name" value="PCuAC_sf"/>
</dbReference>
<dbReference type="PANTHER" id="PTHR36302:SF1">
    <property type="entry name" value="COPPER CHAPERONE PCU(A)C"/>
    <property type="match status" value="1"/>
</dbReference>
<name>A0AAN4R446_9PROT</name>
<dbReference type="AlphaFoldDB" id="A0AAN4R446"/>
<gene>
    <name evidence="2" type="ORF">ABO01nite_19850</name>
</gene>
<evidence type="ECO:0000313" key="2">
    <source>
        <dbReference type="EMBL" id="GEL53978.1"/>
    </source>
</evidence>
<dbReference type="RefSeq" id="WP_146926575.1">
    <property type="nucleotide sequence ID" value="NZ_AP014690.1"/>
</dbReference>
<dbReference type="Pfam" id="PF04314">
    <property type="entry name" value="PCuAC"/>
    <property type="match status" value="1"/>
</dbReference>
<evidence type="ECO:0000256" key="1">
    <source>
        <dbReference type="SAM" id="SignalP"/>
    </source>
</evidence>
<protein>
    <recommendedName>
        <fullName evidence="4">Copper chaperone PCu(A)C</fullName>
    </recommendedName>
</protein>
<organism evidence="2 3">
    <name type="scientific">Asaia bogorensis NBRC 16594</name>
    <dbReference type="NCBI Taxonomy" id="1231624"/>
    <lineage>
        <taxon>Bacteria</taxon>
        <taxon>Pseudomonadati</taxon>
        <taxon>Pseudomonadota</taxon>
        <taxon>Alphaproteobacteria</taxon>
        <taxon>Acetobacterales</taxon>
        <taxon>Acetobacteraceae</taxon>
        <taxon>Asaia</taxon>
    </lineage>
</organism>
<evidence type="ECO:0008006" key="4">
    <source>
        <dbReference type="Google" id="ProtNLM"/>
    </source>
</evidence>
<reference evidence="2 3" key="1">
    <citation type="submission" date="2019-07" db="EMBL/GenBank/DDBJ databases">
        <title>Whole genome shotgun sequence of Asaia bogorensis NBRC 16594.</title>
        <authorList>
            <person name="Hosoyama A."/>
            <person name="Uohara A."/>
            <person name="Ohji S."/>
            <person name="Ichikawa N."/>
        </authorList>
    </citation>
    <scope>NUCLEOTIDE SEQUENCE [LARGE SCALE GENOMIC DNA]</scope>
    <source>
        <strain evidence="2 3">NBRC 16594</strain>
    </source>
</reference>
<dbReference type="InterPro" id="IPR058248">
    <property type="entry name" value="Lxx211020-like"/>
</dbReference>
<dbReference type="Gene3D" id="2.60.40.1890">
    <property type="entry name" value="PCu(A)C copper chaperone"/>
    <property type="match status" value="1"/>
</dbReference>
<dbReference type="EMBL" id="BJVS01000005">
    <property type="protein sequence ID" value="GEL53978.1"/>
    <property type="molecule type" value="Genomic_DNA"/>
</dbReference>
<keyword evidence="1" id="KW-0732">Signal</keyword>
<evidence type="ECO:0000313" key="3">
    <source>
        <dbReference type="Proteomes" id="UP000321287"/>
    </source>
</evidence>
<comment type="caution">
    <text evidence="2">The sequence shown here is derived from an EMBL/GenBank/DDBJ whole genome shotgun (WGS) entry which is preliminary data.</text>
</comment>
<dbReference type="InterPro" id="IPR007410">
    <property type="entry name" value="LpqE-like"/>
</dbReference>